<comment type="caution">
    <text evidence="7">The sequence shown here is derived from an EMBL/GenBank/DDBJ whole genome shotgun (WGS) entry which is preliminary data.</text>
</comment>
<dbReference type="SMART" id="SM00283">
    <property type="entry name" value="MA"/>
    <property type="match status" value="1"/>
</dbReference>
<dbReference type="PANTHER" id="PTHR32089:SF112">
    <property type="entry name" value="LYSOZYME-LIKE PROTEIN-RELATED"/>
    <property type="match status" value="1"/>
</dbReference>
<accession>A0ABX2IGG4</accession>
<dbReference type="EMBL" id="JABCSC020000001">
    <property type="protein sequence ID" value="NSL53694.1"/>
    <property type="molecule type" value="Genomic_DNA"/>
</dbReference>
<sequence length="539" mass="56877">MNKTIAAAPLAGLLACLVATAMLILTLSAAISWASLTALTSSNAAIQHSGKLTRTQSDVDMMHDAIRADVYKAFLNAGGGPELEAARKDFNEHAAALKSGFSTNLAQLPSAAQTIAEQARPVLERYLASATTLLAQPQDDPQHSRLISFHADFEALEDQLAALTDSIELSSAEQSALAQQAADSARRNILLSALSGILLLCGAAFFVHRSSVPALRQLAQSASEIARSSDLTLPIEEAGCREVRSVAQALQQMLVSQRQVISQTHATSRAVQQGMDAAHQLSEQVQRGASDQSQMLQQALAGFEEAAEAIEIVATNTRDAVHAAQSAGELSQRGADSVRDTAHQLEGIGQSVREVSSVISSLAQHANEISGVVVAIRAIADQTNLLALNAAIEAARAGEQGRGFAVVADEVRKLAERTSRSTDEIFQLIERIRHASEAAVNSVDSSVQVVSAGISRAAESADAVAEIPRAAAGVLGNMRDISATLDGQRQSQHSIAQAIERVSQSAVTTSHNASGLDQLVGQTRQNMSELTDTVRQFRI</sequence>
<evidence type="ECO:0000256" key="4">
    <source>
        <dbReference type="SAM" id="Phobius"/>
    </source>
</evidence>
<dbReference type="Proteomes" id="UP000778523">
    <property type="component" value="Unassembled WGS sequence"/>
</dbReference>
<dbReference type="Gene3D" id="6.10.340.10">
    <property type="match status" value="1"/>
</dbReference>
<keyword evidence="4" id="KW-0812">Transmembrane</keyword>
<gene>
    <name evidence="7" type="ORF">HJ583_001515</name>
</gene>
<feature type="domain" description="HAMP" evidence="6">
    <location>
        <begin position="209"/>
        <end position="262"/>
    </location>
</feature>
<evidence type="ECO:0000256" key="2">
    <source>
        <dbReference type="ARBA" id="ARBA00029447"/>
    </source>
</evidence>
<dbReference type="Pfam" id="PF00015">
    <property type="entry name" value="MCPsignal"/>
    <property type="match status" value="1"/>
</dbReference>
<dbReference type="InterPro" id="IPR004089">
    <property type="entry name" value="MCPsignal_dom"/>
</dbReference>
<evidence type="ECO:0000259" key="5">
    <source>
        <dbReference type="PROSITE" id="PS50111"/>
    </source>
</evidence>
<comment type="similarity">
    <text evidence="2">Belongs to the methyl-accepting chemotaxis (MCP) protein family.</text>
</comment>
<dbReference type="PROSITE" id="PS50885">
    <property type="entry name" value="HAMP"/>
    <property type="match status" value="1"/>
</dbReference>
<dbReference type="PANTHER" id="PTHR32089">
    <property type="entry name" value="METHYL-ACCEPTING CHEMOTAXIS PROTEIN MCPB"/>
    <property type="match status" value="1"/>
</dbReference>
<dbReference type="PROSITE" id="PS51257">
    <property type="entry name" value="PROKAR_LIPOPROTEIN"/>
    <property type="match status" value="1"/>
</dbReference>
<proteinExistence type="inferred from homology"/>
<feature type="transmembrane region" description="Helical" evidence="4">
    <location>
        <begin position="189"/>
        <end position="207"/>
    </location>
</feature>
<dbReference type="PROSITE" id="PS50111">
    <property type="entry name" value="CHEMOTAXIS_TRANSDUC_2"/>
    <property type="match status" value="1"/>
</dbReference>
<keyword evidence="1 3" id="KW-0807">Transducer</keyword>
<name>A0ABX2IGG4_9RHOO</name>
<reference evidence="7 8" key="1">
    <citation type="submission" date="2020-06" db="EMBL/GenBank/DDBJ databases">
        <title>Draft genome of Uliginosibacterium sp. IMCC34675.</title>
        <authorList>
            <person name="Song J."/>
        </authorList>
    </citation>
    <scope>NUCLEOTIDE SEQUENCE [LARGE SCALE GENOMIC DNA]</scope>
    <source>
        <strain evidence="7 8">IMCC34675</strain>
    </source>
</reference>
<evidence type="ECO:0000259" key="6">
    <source>
        <dbReference type="PROSITE" id="PS50885"/>
    </source>
</evidence>
<dbReference type="Gene3D" id="1.10.287.950">
    <property type="entry name" value="Methyl-accepting chemotaxis protein"/>
    <property type="match status" value="1"/>
</dbReference>
<dbReference type="RefSeq" id="WP_170019900.1">
    <property type="nucleotide sequence ID" value="NZ_JABCSC020000001.1"/>
</dbReference>
<evidence type="ECO:0000313" key="7">
    <source>
        <dbReference type="EMBL" id="NSL53694.1"/>
    </source>
</evidence>
<evidence type="ECO:0000313" key="8">
    <source>
        <dbReference type="Proteomes" id="UP000778523"/>
    </source>
</evidence>
<dbReference type="PRINTS" id="PR00260">
    <property type="entry name" value="CHEMTRNSDUCR"/>
</dbReference>
<keyword evidence="4" id="KW-0472">Membrane</keyword>
<dbReference type="SUPFAM" id="SSF58104">
    <property type="entry name" value="Methyl-accepting chemotaxis protein (MCP) signaling domain"/>
    <property type="match status" value="1"/>
</dbReference>
<keyword evidence="8" id="KW-1185">Reference proteome</keyword>
<feature type="domain" description="Methyl-accepting transducer" evidence="5">
    <location>
        <begin position="267"/>
        <end position="503"/>
    </location>
</feature>
<evidence type="ECO:0000256" key="3">
    <source>
        <dbReference type="PROSITE-ProRule" id="PRU00284"/>
    </source>
</evidence>
<protein>
    <submittedName>
        <fullName evidence="7">Methyl-accepting chemotaxis protein</fullName>
    </submittedName>
</protein>
<dbReference type="InterPro" id="IPR004090">
    <property type="entry name" value="Chemotax_Me-accpt_rcpt"/>
</dbReference>
<keyword evidence="4" id="KW-1133">Transmembrane helix</keyword>
<organism evidence="7 8">
    <name type="scientific">Uliginosibacterium aquaticum</name>
    <dbReference type="NCBI Taxonomy" id="2731212"/>
    <lineage>
        <taxon>Bacteria</taxon>
        <taxon>Pseudomonadati</taxon>
        <taxon>Pseudomonadota</taxon>
        <taxon>Betaproteobacteria</taxon>
        <taxon>Rhodocyclales</taxon>
        <taxon>Zoogloeaceae</taxon>
        <taxon>Uliginosibacterium</taxon>
    </lineage>
</organism>
<dbReference type="InterPro" id="IPR003660">
    <property type="entry name" value="HAMP_dom"/>
</dbReference>
<evidence type="ECO:0000256" key="1">
    <source>
        <dbReference type="ARBA" id="ARBA00023224"/>
    </source>
</evidence>
<dbReference type="Pfam" id="PF00672">
    <property type="entry name" value="HAMP"/>
    <property type="match status" value="1"/>
</dbReference>